<organism evidence="1 2">
    <name type="scientific">Natronolimnobius baerhuensis</name>
    <dbReference type="NCBI Taxonomy" id="253108"/>
    <lineage>
        <taxon>Archaea</taxon>
        <taxon>Methanobacteriati</taxon>
        <taxon>Methanobacteriota</taxon>
        <taxon>Stenosarchaea group</taxon>
        <taxon>Halobacteria</taxon>
        <taxon>Halobacteriales</taxon>
        <taxon>Natrialbaceae</taxon>
        <taxon>Natronolimnobius</taxon>
    </lineage>
</organism>
<dbReference type="AlphaFoldDB" id="A0A202E9W7"/>
<protein>
    <submittedName>
        <fullName evidence="1">Uncharacterized protein</fullName>
    </submittedName>
</protein>
<comment type="caution">
    <text evidence="1">The sequence shown here is derived from an EMBL/GenBank/DDBJ whole genome shotgun (WGS) entry which is preliminary data.</text>
</comment>
<proteinExistence type="predicted"/>
<sequence>MERFLMMGKPQAKVSALMVESQPSRHSLMIQKQETTSLMKLKLKLKMTTILMEMPIQQVFQLVQRERLPR</sequence>
<reference evidence="1 2" key="1">
    <citation type="submission" date="2017-02" db="EMBL/GenBank/DDBJ databases">
        <title>Natronthermophilus aegyptiacus gen. nov.,sp. nov., an aerobic, extremely halophilic alkalithermophilic archaeon isolated from the athalassohaline Wadi An Natrun, Egypt.</title>
        <authorList>
            <person name="Zhao B."/>
        </authorList>
    </citation>
    <scope>NUCLEOTIDE SEQUENCE [LARGE SCALE GENOMIC DNA]</scope>
    <source>
        <strain evidence="1 2">CGMCC 1.3597</strain>
    </source>
</reference>
<dbReference type="EMBL" id="MWPH01000002">
    <property type="protein sequence ID" value="OVE85009.1"/>
    <property type="molecule type" value="Genomic_DNA"/>
</dbReference>
<accession>A0A202E9W7</accession>
<evidence type="ECO:0000313" key="1">
    <source>
        <dbReference type="EMBL" id="OVE85009.1"/>
    </source>
</evidence>
<name>A0A202E9W7_9EURY</name>
<keyword evidence="2" id="KW-1185">Reference proteome</keyword>
<evidence type="ECO:0000313" key="2">
    <source>
        <dbReference type="Proteomes" id="UP000196084"/>
    </source>
</evidence>
<dbReference type="Proteomes" id="UP000196084">
    <property type="component" value="Unassembled WGS sequence"/>
</dbReference>
<gene>
    <name evidence="1" type="ORF">B2G88_11690</name>
</gene>